<evidence type="ECO:0000256" key="1">
    <source>
        <dbReference type="ARBA" id="ARBA00022737"/>
    </source>
</evidence>
<dbReference type="Pfam" id="PF20148">
    <property type="entry name" value="DUF6531"/>
    <property type="match status" value="1"/>
</dbReference>
<dbReference type="EMBL" id="CP034036">
    <property type="protein sequence ID" value="QCR03627.1"/>
    <property type="molecule type" value="Genomic_DNA"/>
</dbReference>
<evidence type="ECO:0000313" key="7">
    <source>
        <dbReference type="Proteomes" id="UP000303847"/>
    </source>
</evidence>
<dbReference type="InterPro" id="IPR022385">
    <property type="entry name" value="Rhs_assc_core"/>
</dbReference>
<feature type="region of interest" description="Disordered" evidence="2">
    <location>
        <begin position="1618"/>
        <end position="1659"/>
    </location>
</feature>
<dbReference type="NCBIfam" id="TIGR01643">
    <property type="entry name" value="YD_repeat_2x"/>
    <property type="match status" value="6"/>
</dbReference>
<feature type="compositionally biased region" description="Basic and acidic residues" evidence="2">
    <location>
        <begin position="437"/>
        <end position="460"/>
    </location>
</feature>
<evidence type="ECO:0000259" key="3">
    <source>
        <dbReference type="Pfam" id="PF15545"/>
    </source>
</evidence>
<keyword evidence="7" id="KW-1185">Reference proteome</keyword>
<feature type="compositionally biased region" description="Basic residues" evidence="2">
    <location>
        <begin position="1649"/>
        <end position="1659"/>
    </location>
</feature>
<evidence type="ECO:0000256" key="2">
    <source>
        <dbReference type="SAM" id="MobiDB-lite"/>
    </source>
</evidence>
<dbReference type="Proteomes" id="UP000303847">
    <property type="component" value="Chromosome"/>
</dbReference>
<keyword evidence="1" id="KW-0677">Repeat</keyword>
<feature type="compositionally biased region" description="Polar residues" evidence="2">
    <location>
        <begin position="494"/>
        <end position="504"/>
    </location>
</feature>
<dbReference type="Pfam" id="PF15545">
    <property type="entry name" value="Ntox8"/>
    <property type="match status" value="1"/>
</dbReference>
<protein>
    <recommendedName>
        <fullName evidence="8">Type IV secretion protein Rhs</fullName>
    </recommendedName>
</protein>
<organism evidence="6 7">
    <name type="scientific">Brenneria nigrifluens DSM 30175 = ATCC 13028</name>
    <dbReference type="NCBI Taxonomy" id="1121120"/>
    <lineage>
        <taxon>Bacteria</taxon>
        <taxon>Pseudomonadati</taxon>
        <taxon>Pseudomonadota</taxon>
        <taxon>Gammaproteobacteria</taxon>
        <taxon>Enterobacterales</taxon>
        <taxon>Pectobacteriaceae</taxon>
        <taxon>Brenneria</taxon>
    </lineage>
</organism>
<feature type="domain" description="Bacterial toxin 8" evidence="3">
    <location>
        <begin position="1570"/>
        <end position="1636"/>
    </location>
</feature>
<sequence>MSENKQATLLSSEAAASRNFSTDRKISGGCVECGCEVLIHYHYDSGKPVPNAPFVLIDSNKTEIHGQTDANGLCFIYDMGCNAFELMLEEGSDEFKPQETIQNNPVLQSNPVYAALAGEYFTLFLLLRKQGLVTYDADDSSDRHVDVDGAGLLTSIPDEYYKSYKRFWELDEQINHGSRQLKQAINKIHHSLAAEVADTGEDDNAALMMFCEVILGCTPVVGQALDVYSIGDWCWRTYKKPALMDEQLHLADGVLCVIGVVPGLGDALKVCGRAILKALKNSSSPEAVRFAIKTIRNLSDGNLVKGVAKLRGLLQEYGQKGKAMLVTMREALTTAMKASDKDGWIVALMKDRFSKMVHYLDQLVKGYDKAIAMLEKEFDNFIPLIVTRVPGTPRSKGAFAKTVEAPKPHATAETPTATHTSSTKPEQGGAASGSKPTEAKADSGAEKNQSKDTAKKENKSAPEAANNVNAGRNKDERPDAAEQQNKADKMDETTCATSGKCQSQGEPVDMATGYVVDWRTDFRLAGVLPLAIKRYYRSGGERKPGLLGTLWRSNWDMCLELDRGIVTLTDGEFNRAIFVLPAEGESSRSASNPEWRLSRQQGQLLLQNVDGLRYRFDHALGLQLCLTAIEDKSGNRLSLLWDRSKLCWITLPDGRLVHVESAHRRIIKLTLCDIHRQPLKTLASYTYDSQGHLLSVRAGEGHNFDYAYSPEGWLLRWSDLAHTWVEHDYDEKGRAVCDRTSEGYWPGRFQYDDDNLTSHYHSGFGGVIGYVRDERNNILLRRTPDGGETRFEWVNNQLAAEIDPLGNRTEYRRNDWGQVTEVTLPDGATHCYDYDDEGQLLAYTDPLGSVWRYQRNAVGQLLEVNDPEGREWLHSYNAAGELATLIGPDGVLQRYHYNARGLLSGLERDNAPPVTFVYDEHDRLTERHIAHEQGAQVRRWEYEGGREAPSKVIYEDGSETRFGYDVEGNLTAVTDALGQRYQFRYGAFDNLLEATDPLGATVRYHYNAEAEFAGVTNSQGQEWLYVFDTSGRLSEERHYDGRVYRYGYDIAGRLASRTAPDGSAIRYGHDAAGRVTAVTTLKAGGETEGVTTLEYDIAGRLVKAAGPDAVVEYVYNRAGQVVSETVNGEAVASGYDAGGQRAAVEGILAPLQLAWSSGQLSSLGIGSHQPLTFSHTDAGEEQRRSNGAGFALRQEWSPTGLLQRQALEGADGRVNDVLERRYQYDVLDRLTGISDSHWGEQAFRLNGAGQVTAERREQGRRRQARLFGYDSEQNLCEISRIAPGMGEALSVKEAVAQWSSRYDAAGRMVERGYAQYRYDDCGRLAVKREARPGFRPKETRFEWDVQDRLVRVLLPDGARWRYRYDAFGRRISKVREGQVESAQAVARVAYRWDGDQLVGQRQYLADGTAGREVQWVYEPGSFRPLAQVESKAGQTQLHYIVTDLTGTARELCSEEGEVHWRGEQGLWGAHREERLPIRLRRYLGDAANEEVYCELRYQGQLYDAETGLYYNRHRYYDAESGQYISPDPIGLDGGFGPYSYVHNPLEWVDPLGLSTGRAGKQARLKELANDPKQPSHVRGWIKQEQNSIARGQRTNIRNPPGYQLAHWRGYESAKGYGYEYSDPQHTDLHKRQHKYDGRGKKNKPGASGKGKKACKGKKQ</sequence>
<evidence type="ECO:0000313" key="6">
    <source>
        <dbReference type="EMBL" id="QCR03627.1"/>
    </source>
</evidence>
<dbReference type="Gene3D" id="2.180.10.10">
    <property type="entry name" value="RHS repeat-associated core"/>
    <property type="match status" value="1"/>
</dbReference>
<feature type="compositionally biased region" description="Basic and acidic residues" evidence="2">
    <location>
        <begin position="472"/>
        <end position="492"/>
    </location>
</feature>
<dbReference type="InterPro" id="IPR006530">
    <property type="entry name" value="YD"/>
</dbReference>
<dbReference type="NCBIfam" id="TIGR03696">
    <property type="entry name" value="Rhs_assc_core"/>
    <property type="match status" value="1"/>
</dbReference>
<dbReference type="PANTHER" id="PTHR32305:SF15">
    <property type="entry name" value="PROTEIN RHSA-RELATED"/>
    <property type="match status" value="1"/>
</dbReference>
<name>A0ABX5V080_9GAMM</name>
<dbReference type="InterPro" id="IPR056823">
    <property type="entry name" value="TEN-like_YD-shell"/>
</dbReference>
<dbReference type="RefSeq" id="WP_009111731.1">
    <property type="nucleotide sequence ID" value="NZ_CP034036.1"/>
</dbReference>
<dbReference type="InterPro" id="IPR050708">
    <property type="entry name" value="T6SS_VgrG/RHS"/>
</dbReference>
<dbReference type="InterPro" id="IPR029097">
    <property type="entry name" value="Ntox8"/>
</dbReference>
<gene>
    <name evidence="6" type="ORF">EH206_05050</name>
</gene>
<dbReference type="Pfam" id="PF05593">
    <property type="entry name" value="RHS_repeat"/>
    <property type="match status" value="4"/>
</dbReference>
<feature type="domain" description="DUF6531" evidence="4">
    <location>
        <begin position="505"/>
        <end position="578"/>
    </location>
</feature>
<feature type="domain" description="Teneurin-like YD-shell" evidence="5">
    <location>
        <begin position="1246"/>
        <end position="1527"/>
    </location>
</feature>
<dbReference type="InterPro" id="IPR049802">
    <property type="entry name" value="RhsC-like_FIX"/>
</dbReference>
<dbReference type="InterPro" id="IPR045351">
    <property type="entry name" value="DUF6531"/>
</dbReference>
<proteinExistence type="predicted"/>
<dbReference type="PANTHER" id="PTHR32305">
    <property type="match status" value="1"/>
</dbReference>
<evidence type="ECO:0000259" key="4">
    <source>
        <dbReference type="Pfam" id="PF20148"/>
    </source>
</evidence>
<evidence type="ECO:0000259" key="5">
    <source>
        <dbReference type="Pfam" id="PF25023"/>
    </source>
</evidence>
<reference evidence="6 7" key="1">
    <citation type="submission" date="2018-11" db="EMBL/GenBank/DDBJ databases">
        <title>Genome sequences of Brenneria nigrifluens and Brenneria rubrifaciens.</title>
        <authorList>
            <person name="Poret-Peterson A.T."/>
            <person name="McClean A.E."/>
            <person name="Kluepfel D.A."/>
        </authorList>
    </citation>
    <scope>NUCLEOTIDE SEQUENCE [LARGE SCALE GENOMIC DNA]</scope>
    <source>
        <strain evidence="6 7">ATCC 13028</strain>
    </source>
</reference>
<accession>A0ABX5V080</accession>
<dbReference type="InterPro" id="IPR031325">
    <property type="entry name" value="RHS_repeat"/>
</dbReference>
<dbReference type="Pfam" id="PF25023">
    <property type="entry name" value="TEN_YD-shell"/>
    <property type="match status" value="1"/>
</dbReference>
<feature type="region of interest" description="Disordered" evidence="2">
    <location>
        <begin position="400"/>
        <end position="504"/>
    </location>
</feature>
<dbReference type="CDD" id="cd20746">
    <property type="entry name" value="FIX_Ntox15_NUC_DUF4112_RhsA-like"/>
    <property type="match status" value="1"/>
</dbReference>
<feature type="compositionally biased region" description="Low complexity" evidence="2">
    <location>
        <begin position="408"/>
        <end position="425"/>
    </location>
</feature>
<evidence type="ECO:0008006" key="8">
    <source>
        <dbReference type="Google" id="ProtNLM"/>
    </source>
</evidence>
<feature type="compositionally biased region" description="Basic and acidic residues" evidence="2">
    <location>
        <begin position="1622"/>
        <end position="1639"/>
    </location>
</feature>